<feature type="compositionally biased region" description="Low complexity" evidence="1">
    <location>
        <begin position="97"/>
        <end position="107"/>
    </location>
</feature>
<proteinExistence type="predicted"/>
<reference evidence="3 4" key="1">
    <citation type="submission" date="2019-01" db="EMBL/GenBank/DDBJ databases">
        <authorList>
            <person name="Ferrante I. M."/>
        </authorList>
    </citation>
    <scope>NUCLEOTIDE SEQUENCE [LARGE SCALE GENOMIC DNA]</scope>
    <source>
        <strain evidence="3 4">B856</strain>
    </source>
</reference>
<organism evidence="3 4">
    <name type="scientific">Pseudo-nitzschia multistriata</name>
    <dbReference type="NCBI Taxonomy" id="183589"/>
    <lineage>
        <taxon>Eukaryota</taxon>
        <taxon>Sar</taxon>
        <taxon>Stramenopiles</taxon>
        <taxon>Ochrophyta</taxon>
        <taxon>Bacillariophyta</taxon>
        <taxon>Bacillariophyceae</taxon>
        <taxon>Bacillariophycidae</taxon>
        <taxon>Bacillariales</taxon>
        <taxon>Bacillariaceae</taxon>
        <taxon>Pseudo-nitzschia</taxon>
    </lineage>
</organism>
<dbReference type="Proteomes" id="UP000291116">
    <property type="component" value="Unassembled WGS sequence"/>
</dbReference>
<dbReference type="AlphaFoldDB" id="A0A448ZDJ0"/>
<evidence type="ECO:0000313" key="4">
    <source>
        <dbReference type="Proteomes" id="UP000291116"/>
    </source>
</evidence>
<protein>
    <recommendedName>
        <fullName evidence="2">Nitroreductase domain-containing protein</fullName>
    </recommendedName>
</protein>
<dbReference type="Gene3D" id="3.40.109.10">
    <property type="entry name" value="NADH Oxidase"/>
    <property type="match status" value="1"/>
</dbReference>
<feature type="domain" description="Nitroreductase" evidence="2">
    <location>
        <begin position="309"/>
        <end position="363"/>
    </location>
</feature>
<keyword evidence="4" id="KW-1185">Reference proteome</keyword>
<dbReference type="InterPro" id="IPR050461">
    <property type="entry name" value="Nitroreductase_HadB/RutE"/>
</dbReference>
<feature type="region of interest" description="Disordered" evidence="1">
    <location>
        <begin position="371"/>
        <end position="411"/>
    </location>
</feature>
<name>A0A448ZDJ0_9STRA</name>
<dbReference type="SUPFAM" id="SSF55469">
    <property type="entry name" value="FMN-dependent nitroreductase-like"/>
    <property type="match status" value="1"/>
</dbReference>
<evidence type="ECO:0000313" key="3">
    <source>
        <dbReference type="EMBL" id="VEU40105.1"/>
    </source>
</evidence>
<dbReference type="OrthoDB" id="41362at2759"/>
<evidence type="ECO:0000256" key="1">
    <source>
        <dbReference type="SAM" id="MobiDB-lite"/>
    </source>
</evidence>
<dbReference type="InterPro" id="IPR000415">
    <property type="entry name" value="Nitroreductase-like"/>
</dbReference>
<sequence>MAAFLLKSFMIPHLVLIVPAFSLLYFALSLPSADALAARASFDCSISDTWQRNSLHIQEEPSLQRRRYTAVNLATVNGSGDGANHSNDLDNNENDGVEVAGSSSAVSTNNSGVTPASNVGSFDDAVHNRYACTRYKRYDGIYDGSRNPSPSDPSALKLAGEALDLACRAPTGFNVQPYKLLIVTSPAAKERLSRFCIGRNKDRVLDSDCSVVFLADREAMRTWKDYRSMLVAAGEGGGSSGADGGGRSSNKSRLGWLKLRVLVALFSSGLPLPKVLGGPVSFFVRLAMRMVSWVTRSRLVVPTLSSPECWSQKNTMLVAATYMLACSARGLDTTPMEGYLSWGIRQSLGIPRRYTIPLVVSTGTAIPLGAGDGKNGAAAESDDAGMGHGNTPETKTPRFSREATIYENAFP</sequence>
<feature type="region of interest" description="Disordered" evidence="1">
    <location>
        <begin position="77"/>
        <end position="113"/>
    </location>
</feature>
<dbReference type="Pfam" id="PF00881">
    <property type="entry name" value="Nitroreductase"/>
    <property type="match status" value="1"/>
</dbReference>
<evidence type="ECO:0000259" key="2">
    <source>
        <dbReference type="Pfam" id="PF00881"/>
    </source>
</evidence>
<dbReference type="PANTHER" id="PTHR43543">
    <property type="entry name" value="MALONIC SEMIALDEHYDE REDUCTASE RUTE-RELATED"/>
    <property type="match status" value="1"/>
</dbReference>
<dbReference type="InterPro" id="IPR029479">
    <property type="entry name" value="Nitroreductase"/>
</dbReference>
<gene>
    <name evidence="3" type="ORF">PSNMU_V1.4_AUG-EV-PASAV3_0069800</name>
</gene>
<accession>A0A448ZDJ0</accession>
<dbReference type="PANTHER" id="PTHR43543:SF1">
    <property type="entry name" value="MALONIC SEMIALDEHYDE REDUCTASE RUTE-RELATED"/>
    <property type="match status" value="1"/>
</dbReference>
<dbReference type="EMBL" id="CAACVS010000258">
    <property type="protein sequence ID" value="VEU40105.1"/>
    <property type="molecule type" value="Genomic_DNA"/>
</dbReference>
<dbReference type="GO" id="GO:0016491">
    <property type="term" value="F:oxidoreductase activity"/>
    <property type="evidence" value="ECO:0007669"/>
    <property type="project" value="InterPro"/>
</dbReference>